<protein>
    <submittedName>
        <fullName evidence="2">Uncharacterized protein</fullName>
    </submittedName>
</protein>
<reference evidence="3" key="1">
    <citation type="submission" date="2019-04" db="EMBL/GenBank/DDBJ databases">
        <title>Complete genome sequence of Sphingomonas sp. W1-2-3.</title>
        <authorList>
            <person name="Im W.T."/>
        </authorList>
    </citation>
    <scope>NUCLEOTIDE SEQUENCE [LARGE SCALE GENOMIC DNA]</scope>
    <source>
        <strain evidence="3">W1-2-3</strain>
    </source>
</reference>
<feature type="compositionally biased region" description="Basic residues" evidence="1">
    <location>
        <begin position="43"/>
        <end position="59"/>
    </location>
</feature>
<keyword evidence="3" id="KW-1185">Reference proteome</keyword>
<gene>
    <name evidence="2" type="ORF">E6W36_11875</name>
</gene>
<evidence type="ECO:0000313" key="2">
    <source>
        <dbReference type="EMBL" id="QCI79957.1"/>
    </source>
</evidence>
<name>A0A4D7CA06_9SPHN</name>
<dbReference type="RefSeq" id="WP_222872801.1">
    <property type="nucleotide sequence ID" value="NZ_CP039704.1"/>
</dbReference>
<organism evidence="2 3">
    <name type="scientific">Hankyongella ginsenosidimutans</name>
    <dbReference type="NCBI Taxonomy" id="1763828"/>
    <lineage>
        <taxon>Bacteria</taxon>
        <taxon>Pseudomonadati</taxon>
        <taxon>Pseudomonadota</taxon>
        <taxon>Alphaproteobacteria</taxon>
        <taxon>Sphingomonadales</taxon>
        <taxon>Sphingomonadaceae</taxon>
        <taxon>Hankyongella</taxon>
    </lineage>
</organism>
<feature type="region of interest" description="Disordered" evidence="1">
    <location>
        <begin position="41"/>
        <end position="61"/>
    </location>
</feature>
<proteinExistence type="predicted"/>
<feature type="region of interest" description="Disordered" evidence="1">
    <location>
        <begin position="66"/>
        <end position="85"/>
    </location>
</feature>
<dbReference type="Proteomes" id="UP000298714">
    <property type="component" value="Chromosome"/>
</dbReference>
<feature type="compositionally biased region" description="Polar residues" evidence="1">
    <location>
        <begin position="75"/>
        <end position="85"/>
    </location>
</feature>
<sequence length="85" mass="9649">MIVAPIADGFAARADERAQLALTYTQNERLIGATPVWRQRASAQRRTRRVTRSSRHRLTPRSTPFACARARPSPVSATSSRRFRR</sequence>
<dbReference type="AlphaFoldDB" id="A0A4D7CA06"/>
<dbReference type="EMBL" id="CP039704">
    <property type="protein sequence ID" value="QCI79957.1"/>
    <property type="molecule type" value="Genomic_DNA"/>
</dbReference>
<dbReference type="KEGG" id="hgn:E6W36_11875"/>
<evidence type="ECO:0000313" key="3">
    <source>
        <dbReference type="Proteomes" id="UP000298714"/>
    </source>
</evidence>
<accession>A0A4D7CA06</accession>
<evidence type="ECO:0000256" key="1">
    <source>
        <dbReference type="SAM" id="MobiDB-lite"/>
    </source>
</evidence>